<feature type="transmembrane region" description="Helical" evidence="1">
    <location>
        <begin position="242"/>
        <end position="261"/>
    </location>
</feature>
<sequence>MRILTFSALIFLYIISNFTTSVYLYYSIGTFALLALVISFKHTRGLYRISGITFLFVATLLFIYNGLPWYTFLLYFDTMLGVLSLFLVLPFINSIIRVGLYDKNLSLLLQQGISDLSKLYRRSFLVCHFLGLFLNIATIPLLTNSLKTTLSQIPKNVAEKFYTQNLLRAYALCLVWSPLEIMVITSLDITNNEYYKLFPIIISIVLIIILSDWILSSFKHKSLQIEVDFKTEILYKSVYKKILQMVSMLVILVLIVTIFQHLANQGFLLSVVIMLIPVSLLWAFLIKKIKRYFLYTIPHWKERTKGLPNYFFMFLSAGLFVEMLSLSELLSFLQDTFSVLSEKTLLFYLTIGAFFLFTSFIGFHPLVSLTLITELLNPVLAEVSSISLTIVLITCSLSTVLYSPYNLSVSILAEQLKLNPYKLGMWNLLFAIYFMLVSIFIAYFITLIF</sequence>
<dbReference type="Proteomes" id="UP000180098">
    <property type="component" value="Unassembled WGS sequence"/>
</dbReference>
<dbReference type="OrthoDB" id="2960907at2"/>
<protein>
    <submittedName>
        <fullName evidence="2">Uncharacterized protein</fullName>
    </submittedName>
</protein>
<evidence type="ECO:0000256" key="1">
    <source>
        <dbReference type="SAM" id="Phobius"/>
    </source>
</evidence>
<name>A0A1S2LPB9_9BACI</name>
<feature type="transmembrane region" description="Helical" evidence="1">
    <location>
        <begin position="346"/>
        <end position="367"/>
    </location>
</feature>
<feature type="transmembrane region" description="Helical" evidence="1">
    <location>
        <begin position="45"/>
        <end position="67"/>
    </location>
</feature>
<evidence type="ECO:0000313" key="3">
    <source>
        <dbReference type="Proteomes" id="UP000180098"/>
    </source>
</evidence>
<dbReference type="RefSeq" id="WP_071312734.1">
    <property type="nucleotide sequence ID" value="NZ_MLQQ01000010.1"/>
</dbReference>
<feature type="transmembrane region" description="Helical" evidence="1">
    <location>
        <begin position="379"/>
        <end position="405"/>
    </location>
</feature>
<feature type="transmembrane region" description="Helical" evidence="1">
    <location>
        <begin position="307"/>
        <end position="326"/>
    </location>
</feature>
<dbReference type="EMBL" id="MLQQ01000010">
    <property type="protein sequence ID" value="OIJ14040.1"/>
    <property type="molecule type" value="Genomic_DNA"/>
</dbReference>
<feature type="transmembrane region" description="Helical" evidence="1">
    <location>
        <begin position="425"/>
        <end position="448"/>
    </location>
</feature>
<keyword evidence="1" id="KW-0472">Membrane</keyword>
<feature type="transmembrane region" description="Helical" evidence="1">
    <location>
        <begin position="197"/>
        <end position="215"/>
    </location>
</feature>
<accession>A0A1S2LPB9</accession>
<keyword evidence="3" id="KW-1185">Reference proteome</keyword>
<evidence type="ECO:0000313" key="2">
    <source>
        <dbReference type="EMBL" id="OIJ14040.1"/>
    </source>
</evidence>
<keyword evidence="1" id="KW-0812">Transmembrane</keyword>
<feature type="transmembrane region" description="Helical" evidence="1">
    <location>
        <begin position="79"/>
        <end position="101"/>
    </location>
</feature>
<feature type="transmembrane region" description="Helical" evidence="1">
    <location>
        <begin position="6"/>
        <end position="38"/>
    </location>
</feature>
<reference evidence="2 3" key="1">
    <citation type="submission" date="2016-10" db="EMBL/GenBank/DDBJ databases">
        <title>Draft genome sequences of four alkaliphilic bacteria belonging to the Anaerobacillus genus.</title>
        <authorList>
            <person name="Bassil N.M."/>
            <person name="Lloyd J.R."/>
        </authorList>
    </citation>
    <scope>NUCLEOTIDE SEQUENCE [LARGE SCALE GENOMIC DNA]</scope>
    <source>
        <strain evidence="2 3">DSM 15340</strain>
    </source>
</reference>
<proteinExistence type="predicted"/>
<dbReference type="AlphaFoldDB" id="A0A1S2LPB9"/>
<comment type="caution">
    <text evidence="2">The sequence shown here is derived from an EMBL/GenBank/DDBJ whole genome shotgun (WGS) entry which is preliminary data.</text>
</comment>
<gene>
    <name evidence="2" type="ORF">BKP35_07505</name>
</gene>
<feature type="transmembrane region" description="Helical" evidence="1">
    <location>
        <begin position="267"/>
        <end position="286"/>
    </location>
</feature>
<feature type="transmembrane region" description="Helical" evidence="1">
    <location>
        <begin position="122"/>
        <end position="142"/>
    </location>
</feature>
<organism evidence="2 3">
    <name type="scientific">Anaerobacillus arseniciselenatis</name>
    <dbReference type="NCBI Taxonomy" id="85682"/>
    <lineage>
        <taxon>Bacteria</taxon>
        <taxon>Bacillati</taxon>
        <taxon>Bacillota</taxon>
        <taxon>Bacilli</taxon>
        <taxon>Bacillales</taxon>
        <taxon>Bacillaceae</taxon>
        <taxon>Anaerobacillus</taxon>
    </lineage>
</organism>
<keyword evidence="1" id="KW-1133">Transmembrane helix</keyword>